<feature type="chain" id="PRO_5031293012" evidence="1">
    <location>
        <begin position="29"/>
        <end position="344"/>
    </location>
</feature>
<sequence length="344" mass="37880">MTHRASRQQQLAAAGFLLVLALSQAAEAFTPSLSPLALTTSRLRRREAQGQSRCGSTATDVENDERLMSPKVESAAVRRFATGYDKLCKNCPTRLQPRVDTLTEMILGLSEEERVELMATVESRLERGAQSKIDGGVGGGARTAKEVYDFQVGMKGASSVRTIEAKKKEETGALTIDYNVSKEKNDAPVKKGARKSSLTDLTARETKLKCKLCKSRSKLEKSRLDHSRAARLITIADLLLSQGSDASLPPSIIGANDCNAATDELRAMHESELKLQKLKYDAIRAKCEQKMAKARVKMFAANLELSRIHGLIAKLEQEDREAELKVECRTMDQVRDNETGLPML</sequence>
<accession>A0A7R9ZAR3</accession>
<protein>
    <submittedName>
        <fullName evidence="2">Uncharacterized protein</fullName>
    </submittedName>
</protein>
<gene>
    <name evidence="2" type="ORF">TDUB1175_LOCUS11929</name>
</gene>
<reference evidence="2" key="1">
    <citation type="submission" date="2021-01" db="EMBL/GenBank/DDBJ databases">
        <authorList>
            <person name="Corre E."/>
            <person name="Pelletier E."/>
            <person name="Niang G."/>
            <person name="Scheremetjew M."/>
            <person name="Finn R."/>
            <person name="Kale V."/>
            <person name="Holt S."/>
            <person name="Cochrane G."/>
            <person name="Meng A."/>
            <person name="Brown T."/>
            <person name="Cohen L."/>
        </authorList>
    </citation>
    <scope>NUCLEOTIDE SEQUENCE</scope>
    <source>
        <strain evidence="2">CCMP147</strain>
    </source>
</reference>
<dbReference type="AlphaFoldDB" id="A0A7R9ZAR3"/>
<keyword evidence="1" id="KW-0732">Signal</keyword>
<evidence type="ECO:0000256" key="1">
    <source>
        <dbReference type="SAM" id="SignalP"/>
    </source>
</evidence>
<dbReference type="EMBL" id="HBED01024035">
    <property type="protein sequence ID" value="CAD8313140.1"/>
    <property type="molecule type" value="Transcribed_RNA"/>
</dbReference>
<evidence type="ECO:0000313" key="2">
    <source>
        <dbReference type="EMBL" id="CAD8313140.1"/>
    </source>
</evidence>
<feature type="signal peptide" evidence="1">
    <location>
        <begin position="1"/>
        <end position="28"/>
    </location>
</feature>
<organism evidence="2">
    <name type="scientific">Pseudictyota dubia</name>
    <dbReference type="NCBI Taxonomy" id="2749911"/>
    <lineage>
        <taxon>Eukaryota</taxon>
        <taxon>Sar</taxon>
        <taxon>Stramenopiles</taxon>
        <taxon>Ochrophyta</taxon>
        <taxon>Bacillariophyta</taxon>
        <taxon>Mediophyceae</taxon>
        <taxon>Biddulphiophycidae</taxon>
        <taxon>Eupodiscales</taxon>
        <taxon>Odontellaceae</taxon>
        <taxon>Pseudictyota</taxon>
    </lineage>
</organism>
<proteinExistence type="predicted"/>
<name>A0A7R9ZAR3_9STRA</name>